<evidence type="ECO:0000313" key="4">
    <source>
        <dbReference type="Proteomes" id="UP000035062"/>
    </source>
</evidence>
<dbReference type="Gene3D" id="2.10.260.10">
    <property type="match status" value="1"/>
</dbReference>
<dbReference type="InterPro" id="IPR037914">
    <property type="entry name" value="SpoVT-AbrB_sf"/>
</dbReference>
<gene>
    <name evidence="3" type="ORF">AGRI_01840</name>
</gene>
<dbReference type="NCBIfam" id="TIGR01439">
    <property type="entry name" value="lp_hng_hel_AbrB"/>
    <property type="match status" value="1"/>
</dbReference>
<reference evidence="3 4" key="1">
    <citation type="journal article" date="2012" name="J. Bacteriol.">
        <title>Genome Sequence of Pectin-Degrading Alishewanella agri, Isolated from Landfill Soil.</title>
        <authorList>
            <person name="Kim J."/>
            <person name="Jung J."/>
            <person name="Sung J.S."/>
            <person name="Chun J."/>
            <person name="Park W."/>
        </authorList>
    </citation>
    <scope>NUCLEOTIDE SEQUENCE [LARGE SCALE GENOMIC DNA]</scope>
    <source>
        <strain evidence="3 4">BL06</strain>
    </source>
</reference>
<dbReference type="STRING" id="1195246.AGRI_01840"/>
<keyword evidence="1" id="KW-0238">DNA-binding</keyword>
<protein>
    <submittedName>
        <fullName evidence="3">AbrB family transcriptional regulator</fullName>
    </submittedName>
</protein>
<dbReference type="eggNOG" id="COG2002">
    <property type="taxonomic scope" value="Bacteria"/>
</dbReference>
<evidence type="ECO:0000313" key="3">
    <source>
        <dbReference type="EMBL" id="EIW90571.1"/>
    </source>
</evidence>
<proteinExistence type="predicted"/>
<dbReference type="Pfam" id="PF04014">
    <property type="entry name" value="MazE_antitoxin"/>
    <property type="match status" value="1"/>
</dbReference>
<feature type="domain" description="SpoVT-AbrB" evidence="2">
    <location>
        <begin position="14"/>
        <end position="59"/>
    </location>
</feature>
<dbReference type="PROSITE" id="PS51740">
    <property type="entry name" value="SPOVT_ABRB"/>
    <property type="match status" value="1"/>
</dbReference>
<dbReference type="AlphaFoldDB" id="I8UBC2"/>
<name>I8UBC2_9ALTE</name>
<dbReference type="SUPFAM" id="SSF89447">
    <property type="entry name" value="AbrB/MazE/MraZ-like"/>
    <property type="match status" value="1"/>
</dbReference>
<dbReference type="SMART" id="SM00966">
    <property type="entry name" value="SpoVT_AbrB"/>
    <property type="match status" value="1"/>
</dbReference>
<dbReference type="RefSeq" id="WP_008983331.1">
    <property type="nucleotide sequence ID" value="NZ_AKKU01000001.1"/>
</dbReference>
<dbReference type="Proteomes" id="UP000035062">
    <property type="component" value="Unassembled WGS sequence"/>
</dbReference>
<accession>I8UBC2</accession>
<organism evidence="3 4">
    <name type="scientific">Alishewanella agri BL06</name>
    <dbReference type="NCBI Taxonomy" id="1195246"/>
    <lineage>
        <taxon>Bacteria</taxon>
        <taxon>Pseudomonadati</taxon>
        <taxon>Pseudomonadota</taxon>
        <taxon>Gammaproteobacteria</taxon>
        <taxon>Alteromonadales</taxon>
        <taxon>Alteromonadaceae</taxon>
        <taxon>Alishewanella</taxon>
    </lineage>
</organism>
<evidence type="ECO:0000259" key="2">
    <source>
        <dbReference type="PROSITE" id="PS51740"/>
    </source>
</evidence>
<dbReference type="GO" id="GO:0003677">
    <property type="term" value="F:DNA binding"/>
    <property type="evidence" value="ECO:0007669"/>
    <property type="project" value="UniProtKB-UniRule"/>
</dbReference>
<keyword evidence="4" id="KW-1185">Reference proteome</keyword>
<comment type="caution">
    <text evidence="3">The sequence shown here is derived from an EMBL/GenBank/DDBJ whole genome shotgun (WGS) entry which is preliminary data.</text>
</comment>
<dbReference type="InterPro" id="IPR007159">
    <property type="entry name" value="SpoVT-AbrB_dom"/>
</dbReference>
<dbReference type="EMBL" id="AKKU01000001">
    <property type="protein sequence ID" value="EIW90571.1"/>
    <property type="molecule type" value="Genomic_DNA"/>
</dbReference>
<evidence type="ECO:0000256" key="1">
    <source>
        <dbReference type="PROSITE-ProRule" id="PRU01076"/>
    </source>
</evidence>
<sequence length="81" mass="9154">MYRNTKSLSLGVAMTAVTVSPKYQIVIPKEIRESMGIVPGQKVQIMSYQGRIEVIPLKPMKEMKGFLKGIDTTVVREEDRI</sequence>